<evidence type="ECO:0000313" key="4">
    <source>
        <dbReference type="Proteomes" id="UP000214747"/>
    </source>
</evidence>
<feature type="transmembrane region" description="Helical" evidence="2">
    <location>
        <begin position="110"/>
        <end position="133"/>
    </location>
</feature>
<accession>A0A225SS74</accession>
<dbReference type="EMBL" id="NJGV01000011">
    <property type="protein sequence ID" value="OWY33999.1"/>
    <property type="molecule type" value="Genomic_DNA"/>
</dbReference>
<dbReference type="PANTHER" id="PTHR11328:SF24">
    <property type="entry name" value="MAJOR FACILITATOR SUPERFAMILY (MFS) PROFILE DOMAIN-CONTAINING PROTEIN"/>
    <property type="match status" value="1"/>
</dbReference>
<feature type="transmembrane region" description="Helical" evidence="2">
    <location>
        <begin position="263"/>
        <end position="283"/>
    </location>
</feature>
<reference evidence="3 4" key="1">
    <citation type="journal article" date="2010" name="Int. J. Syst. Evol. Microbiol.">
        <title>Reclassification of Herbaspirillum putei as a later heterotypic synonym of Herbaspirillum huttiense, with the description of H. huttiense subsp. huttiense subsp. nov. and H. huttiense subsp. putei subsp. nov., comb. nov., and description of Herbaspirillum aquaticum sp. nov.</title>
        <authorList>
            <person name="Dobritsa A.P."/>
            <person name="Reddy M.C."/>
            <person name="Samadpour M."/>
        </authorList>
    </citation>
    <scope>NUCLEOTIDE SEQUENCE [LARGE SCALE GENOMIC DNA]</scope>
    <source>
        <strain evidence="3 4">IEH 4430</strain>
    </source>
</reference>
<name>A0A225SS74_9BURK</name>
<dbReference type="Proteomes" id="UP000214747">
    <property type="component" value="Unassembled WGS sequence"/>
</dbReference>
<feature type="transmembrane region" description="Helical" evidence="2">
    <location>
        <begin position="233"/>
        <end position="251"/>
    </location>
</feature>
<dbReference type="Gene3D" id="1.20.1250.20">
    <property type="entry name" value="MFS general substrate transporter like domains"/>
    <property type="match status" value="2"/>
</dbReference>
<feature type="transmembrane region" description="Helical" evidence="2">
    <location>
        <begin position="315"/>
        <end position="339"/>
    </location>
</feature>
<dbReference type="GO" id="GO:0008643">
    <property type="term" value="P:carbohydrate transport"/>
    <property type="evidence" value="ECO:0007669"/>
    <property type="project" value="InterPro"/>
</dbReference>
<feature type="transmembrane region" description="Helical" evidence="2">
    <location>
        <begin position="180"/>
        <end position="199"/>
    </location>
</feature>
<dbReference type="RefSeq" id="WP_088755606.1">
    <property type="nucleotide sequence ID" value="NZ_NJGV01000011.1"/>
</dbReference>
<sequence length="417" mass="43725">MSAVPQSSPAPASGWSNAAYGMLGAPLAMAALPLFVQIPAYYASHVGLALAPLGWVLFAARLLDMLQDPLFGHLLDRSAQRQKRWMAAAGVVLAAAFICLWKPPSSPQAAMVWLVAMLVLAYGAHSMLSIAYLSLGSRLPEQGLRAVPWREGAGLAGVILASVVPVGILAADPALIDQRITWYCLFFGAVLALSLLLLLRQPAPPMMAQGERWGASLRALWANRAFRSLLPPYLLNALSAAIPATLALFFIEDQLQERALAGGFLAAYFGAAALGLPLWSALARRVGTIACWRQAMLLSIAGFVGAVLLGPGDRWAFLLVCLATGAALGADLLLPPVLLARVVTQRASVGAAFGILTMLGKLALALAGIALPLLSALDYQPGQGPSSSLPLVYAALPCVLKLAAFVALGRYGRQHAA</sequence>
<dbReference type="PANTHER" id="PTHR11328">
    <property type="entry name" value="MAJOR FACILITATOR SUPERFAMILY DOMAIN-CONTAINING PROTEIN"/>
    <property type="match status" value="1"/>
</dbReference>
<evidence type="ECO:0000256" key="2">
    <source>
        <dbReference type="SAM" id="Phobius"/>
    </source>
</evidence>
<feature type="transmembrane region" description="Helical" evidence="2">
    <location>
        <begin position="290"/>
        <end position="309"/>
    </location>
</feature>
<dbReference type="SUPFAM" id="SSF103473">
    <property type="entry name" value="MFS general substrate transporter"/>
    <property type="match status" value="1"/>
</dbReference>
<proteinExistence type="inferred from homology"/>
<feature type="transmembrane region" description="Helical" evidence="2">
    <location>
        <begin position="351"/>
        <end position="371"/>
    </location>
</feature>
<dbReference type="InterPro" id="IPR036259">
    <property type="entry name" value="MFS_trans_sf"/>
</dbReference>
<keyword evidence="2" id="KW-0472">Membrane</keyword>
<dbReference type="InterPro" id="IPR039672">
    <property type="entry name" value="MFS_2"/>
</dbReference>
<dbReference type="Pfam" id="PF13347">
    <property type="entry name" value="MFS_2"/>
    <property type="match status" value="1"/>
</dbReference>
<comment type="similarity">
    <text evidence="1">Belongs to the sodium:galactoside symporter (TC 2.A.2) family.</text>
</comment>
<dbReference type="GO" id="GO:0005886">
    <property type="term" value="C:plasma membrane"/>
    <property type="evidence" value="ECO:0007669"/>
    <property type="project" value="TreeGrafter"/>
</dbReference>
<keyword evidence="2" id="KW-0812">Transmembrane</keyword>
<feature type="transmembrane region" description="Helical" evidence="2">
    <location>
        <begin position="84"/>
        <end position="104"/>
    </location>
</feature>
<dbReference type="AlphaFoldDB" id="A0A225SS74"/>
<keyword evidence="2" id="KW-1133">Transmembrane helix</keyword>
<feature type="transmembrane region" description="Helical" evidence="2">
    <location>
        <begin position="391"/>
        <end position="411"/>
    </location>
</feature>
<feature type="transmembrane region" description="Helical" evidence="2">
    <location>
        <begin position="18"/>
        <end position="36"/>
    </location>
</feature>
<evidence type="ECO:0000313" key="3">
    <source>
        <dbReference type="EMBL" id="OWY33999.1"/>
    </source>
</evidence>
<feature type="transmembrane region" description="Helical" evidence="2">
    <location>
        <begin position="153"/>
        <end position="174"/>
    </location>
</feature>
<keyword evidence="4" id="KW-1185">Reference proteome</keyword>
<organism evidence="3 4">
    <name type="scientific">Herbaspirillum aquaticum</name>
    <dbReference type="NCBI Taxonomy" id="568783"/>
    <lineage>
        <taxon>Bacteria</taxon>
        <taxon>Pseudomonadati</taxon>
        <taxon>Pseudomonadota</taxon>
        <taxon>Betaproteobacteria</taxon>
        <taxon>Burkholderiales</taxon>
        <taxon>Oxalobacteraceae</taxon>
        <taxon>Herbaspirillum</taxon>
    </lineage>
</organism>
<dbReference type="GO" id="GO:0015293">
    <property type="term" value="F:symporter activity"/>
    <property type="evidence" value="ECO:0007669"/>
    <property type="project" value="InterPro"/>
</dbReference>
<protein>
    <submittedName>
        <fullName evidence="3">Sodium:galactoside symporter</fullName>
    </submittedName>
</protein>
<feature type="transmembrane region" description="Helical" evidence="2">
    <location>
        <begin position="42"/>
        <end position="63"/>
    </location>
</feature>
<gene>
    <name evidence="3" type="ORF">CEJ45_13455</name>
</gene>
<evidence type="ECO:0000256" key="1">
    <source>
        <dbReference type="ARBA" id="ARBA00009617"/>
    </source>
</evidence>
<comment type="caution">
    <text evidence="3">The sequence shown here is derived from an EMBL/GenBank/DDBJ whole genome shotgun (WGS) entry which is preliminary data.</text>
</comment>